<dbReference type="AlphaFoldDB" id="A0A1V8T2L3"/>
<evidence type="ECO:0000313" key="4">
    <source>
        <dbReference type="Proteomes" id="UP000192596"/>
    </source>
</evidence>
<evidence type="ECO:0008006" key="5">
    <source>
        <dbReference type="Google" id="ProtNLM"/>
    </source>
</evidence>
<dbReference type="Gene3D" id="3.90.550.10">
    <property type="entry name" value="Spore Coat Polysaccharide Biosynthesis Protein SpsA, Chain A"/>
    <property type="match status" value="1"/>
</dbReference>
<evidence type="ECO:0000313" key="3">
    <source>
        <dbReference type="EMBL" id="OQO05657.1"/>
    </source>
</evidence>
<comment type="caution">
    <text evidence="3">The sequence shown here is derived from an EMBL/GenBank/DDBJ whole genome shotgun (WGS) entry which is preliminary data.</text>
</comment>
<proteinExistence type="predicted"/>
<dbReference type="OrthoDB" id="2014201at2759"/>
<evidence type="ECO:0000256" key="2">
    <source>
        <dbReference type="SAM" id="Phobius"/>
    </source>
</evidence>
<sequence>MPHLYTTKFLGRTWKPTSPFPSSPRARYPSASSGKQSSPLGMLRSKPTERLLALVALILTCILLTTYGPRELPGQKSLVSKFQGLRDGGFRSRIWGGKQKWKDFAYVTYATTTDHICNSVMISEVLWRLVTRAEVVIMVAAHLIHMPDNGLENEPEDYTLTARDLLGRAHQLYGAKVKEVQVLQGDGDPTWSQGFTKLLAFNMTEYRRVLCLDSDATVLKHMDELFLLPETAVAMPRAYWLDHELTSSLMLVSPSRERFAQVEKQIGLKKEENYDMEIMNKLYGDECLVIPHRPYLMLTGEFRSDNDTAYLGRSEGGLSPGQTIGWSAANMLKEAHYVHFSDYPLAKPWQTGVEDMAQSMLPSCRQRSTSAEWDLQQDCSDRDAWLALYEDFRARRKRVCGPQFAVDRDAQWL</sequence>
<dbReference type="InterPro" id="IPR050587">
    <property type="entry name" value="GNT1/Glycosyltrans_8"/>
</dbReference>
<dbReference type="Proteomes" id="UP000192596">
    <property type="component" value="Unassembled WGS sequence"/>
</dbReference>
<feature type="transmembrane region" description="Helical" evidence="2">
    <location>
        <begin position="51"/>
        <end position="68"/>
    </location>
</feature>
<keyword evidence="4" id="KW-1185">Reference proteome</keyword>
<dbReference type="SUPFAM" id="SSF53448">
    <property type="entry name" value="Nucleotide-diphospho-sugar transferases"/>
    <property type="match status" value="1"/>
</dbReference>
<gene>
    <name evidence="3" type="ORF">B0A48_09749</name>
</gene>
<feature type="compositionally biased region" description="Low complexity" evidence="1">
    <location>
        <begin position="23"/>
        <end position="33"/>
    </location>
</feature>
<organism evidence="3 4">
    <name type="scientific">Cryoendolithus antarcticus</name>
    <dbReference type="NCBI Taxonomy" id="1507870"/>
    <lineage>
        <taxon>Eukaryota</taxon>
        <taxon>Fungi</taxon>
        <taxon>Dikarya</taxon>
        <taxon>Ascomycota</taxon>
        <taxon>Pezizomycotina</taxon>
        <taxon>Dothideomycetes</taxon>
        <taxon>Dothideomycetidae</taxon>
        <taxon>Cladosporiales</taxon>
        <taxon>Cladosporiaceae</taxon>
        <taxon>Cryoendolithus</taxon>
    </lineage>
</organism>
<feature type="region of interest" description="Disordered" evidence="1">
    <location>
        <begin position="16"/>
        <end position="42"/>
    </location>
</feature>
<dbReference type="EMBL" id="NAJO01000018">
    <property type="protein sequence ID" value="OQO05657.1"/>
    <property type="molecule type" value="Genomic_DNA"/>
</dbReference>
<protein>
    <recommendedName>
        <fullName evidence="5">Glucose N-acetyltransferase 1</fullName>
    </recommendedName>
</protein>
<dbReference type="InParanoid" id="A0A1V8T2L3"/>
<dbReference type="STRING" id="1507870.A0A1V8T2L3"/>
<keyword evidence="2" id="KW-1133">Transmembrane helix</keyword>
<keyword evidence="2" id="KW-0812">Transmembrane</keyword>
<dbReference type="FunCoup" id="A0A1V8T2L3">
    <property type="interactions" value="18"/>
</dbReference>
<name>A0A1V8T2L3_9PEZI</name>
<evidence type="ECO:0000256" key="1">
    <source>
        <dbReference type="SAM" id="MobiDB-lite"/>
    </source>
</evidence>
<dbReference type="PANTHER" id="PTHR11183">
    <property type="entry name" value="GLYCOGENIN SUBFAMILY MEMBER"/>
    <property type="match status" value="1"/>
</dbReference>
<accession>A0A1V8T2L3</accession>
<dbReference type="InterPro" id="IPR029044">
    <property type="entry name" value="Nucleotide-diphossugar_trans"/>
</dbReference>
<keyword evidence="2" id="KW-0472">Membrane</keyword>
<reference evidence="4" key="1">
    <citation type="submission" date="2017-03" db="EMBL/GenBank/DDBJ databases">
        <title>Genomes of endolithic fungi from Antarctica.</title>
        <authorList>
            <person name="Coleine C."/>
            <person name="Masonjones S."/>
            <person name="Stajich J.E."/>
        </authorList>
    </citation>
    <scope>NUCLEOTIDE SEQUENCE [LARGE SCALE GENOMIC DNA]</scope>
    <source>
        <strain evidence="4">CCFEE 5527</strain>
    </source>
</reference>